<dbReference type="AlphaFoldDB" id="A0AA38ITL4"/>
<proteinExistence type="predicted"/>
<dbReference type="EMBL" id="JALNTZ010000002">
    <property type="protein sequence ID" value="KAJ3660559.1"/>
    <property type="molecule type" value="Genomic_DNA"/>
</dbReference>
<protein>
    <submittedName>
        <fullName evidence="1">Uncharacterized protein</fullName>
    </submittedName>
</protein>
<organism evidence="1 2">
    <name type="scientific">Zophobas morio</name>
    <dbReference type="NCBI Taxonomy" id="2755281"/>
    <lineage>
        <taxon>Eukaryota</taxon>
        <taxon>Metazoa</taxon>
        <taxon>Ecdysozoa</taxon>
        <taxon>Arthropoda</taxon>
        <taxon>Hexapoda</taxon>
        <taxon>Insecta</taxon>
        <taxon>Pterygota</taxon>
        <taxon>Neoptera</taxon>
        <taxon>Endopterygota</taxon>
        <taxon>Coleoptera</taxon>
        <taxon>Polyphaga</taxon>
        <taxon>Cucujiformia</taxon>
        <taxon>Tenebrionidae</taxon>
        <taxon>Zophobas</taxon>
    </lineage>
</organism>
<accession>A0AA38ITL4</accession>
<name>A0AA38ITL4_9CUCU</name>
<evidence type="ECO:0000313" key="1">
    <source>
        <dbReference type="EMBL" id="KAJ3660559.1"/>
    </source>
</evidence>
<keyword evidence="2" id="KW-1185">Reference proteome</keyword>
<evidence type="ECO:0000313" key="2">
    <source>
        <dbReference type="Proteomes" id="UP001168821"/>
    </source>
</evidence>
<gene>
    <name evidence="1" type="ORF">Zmor_005001</name>
</gene>
<dbReference type="Proteomes" id="UP001168821">
    <property type="component" value="Unassembled WGS sequence"/>
</dbReference>
<reference evidence="1" key="1">
    <citation type="journal article" date="2023" name="G3 (Bethesda)">
        <title>Whole genome assemblies of Zophobas morio and Tenebrio molitor.</title>
        <authorList>
            <person name="Kaur S."/>
            <person name="Stinson S.A."/>
            <person name="diCenzo G.C."/>
        </authorList>
    </citation>
    <scope>NUCLEOTIDE SEQUENCE</scope>
    <source>
        <strain evidence="1">QUZm001</strain>
    </source>
</reference>
<comment type="caution">
    <text evidence="1">The sequence shown here is derived from an EMBL/GenBank/DDBJ whole genome shotgun (WGS) entry which is preliminary data.</text>
</comment>
<sequence length="125" mass="14133">MAHESLSSNLARLVESLRAHLHSKISFFDWPLSGHLTPTAASVIYNSTKTLILYILFNDAAASAAIFQVKTPQKTLFASSRKRQANFVFMSLRYEANPPWFRLYPGFKFPPSRYVIVNTPLNNIG</sequence>